<accession>A0A0R2F9U5</accession>
<evidence type="ECO:0000313" key="3">
    <source>
        <dbReference type="Proteomes" id="UP000050865"/>
    </source>
</evidence>
<organism evidence="2 3">
    <name type="scientific">Lacticaseibacillus camelliae DSM 22697 = JCM 13995</name>
    <dbReference type="NCBI Taxonomy" id="1423730"/>
    <lineage>
        <taxon>Bacteria</taxon>
        <taxon>Bacillati</taxon>
        <taxon>Bacillota</taxon>
        <taxon>Bacilli</taxon>
        <taxon>Lactobacillales</taxon>
        <taxon>Lactobacillaceae</taxon>
        <taxon>Lacticaseibacillus</taxon>
    </lineage>
</organism>
<protein>
    <recommendedName>
        <fullName evidence="4">DUF1146 domain-containing protein</fullName>
    </recommendedName>
</protein>
<feature type="transmembrane region" description="Helical" evidence="1">
    <location>
        <begin position="54"/>
        <end position="75"/>
    </location>
</feature>
<dbReference type="Proteomes" id="UP000050865">
    <property type="component" value="Unassembled WGS sequence"/>
</dbReference>
<gene>
    <name evidence="2" type="ORF">FC75_GL001010</name>
</gene>
<sequence length="82" mass="9233">MHEEAAMTDLGITGAVTLVSHFVFIMITFRLLFALRFDKLLKANHVRDSQLLMVFLAIAIGYNVSEFFLSLLTAAHSLTYLL</sequence>
<keyword evidence="3" id="KW-1185">Reference proteome</keyword>
<dbReference type="STRING" id="1423730.FC75_GL001010"/>
<evidence type="ECO:0008006" key="4">
    <source>
        <dbReference type="Google" id="ProtNLM"/>
    </source>
</evidence>
<dbReference type="InterPro" id="IPR009526">
    <property type="entry name" value="DUF1146"/>
</dbReference>
<dbReference type="NCBIfam" id="TIGR02327">
    <property type="entry name" value="int_mem_ywzB"/>
    <property type="match status" value="1"/>
</dbReference>
<dbReference type="AlphaFoldDB" id="A0A0R2F9U5"/>
<dbReference type="EMBL" id="AYZJ01000019">
    <property type="protein sequence ID" value="KRN25097.1"/>
    <property type="molecule type" value="Genomic_DNA"/>
</dbReference>
<keyword evidence="1" id="KW-0812">Transmembrane</keyword>
<keyword evidence="1" id="KW-1133">Transmembrane helix</keyword>
<reference evidence="2 3" key="1">
    <citation type="journal article" date="2015" name="Genome Announc.">
        <title>Expanding the biotechnology potential of lactobacilli through comparative genomics of 213 strains and associated genera.</title>
        <authorList>
            <person name="Sun Z."/>
            <person name="Harris H.M."/>
            <person name="McCann A."/>
            <person name="Guo C."/>
            <person name="Argimon S."/>
            <person name="Zhang W."/>
            <person name="Yang X."/>
            <person name="Jeffery I.B."/>
            <person name="Cooney J.C."/>
            <person name="Kagawa T.F."/>
            <person name="Liu W."/>
            <person name="Song Y."/>
            <person name="Salvetti E."/>
            <person name="Wrobel A."/>
            <person name="Rasinkangas P."/>
            <person name="Parkhill J."/>
            <person name="Rea M.C."/>
            <person name="O'Sullivan O."/>
            <person name="Ritari J."/>
            <person name="Douillard F.P."/>
            <person name="Paul Ross R."/>
            <person name="Yang R."/>
            <person name="Briner A.E."/>
            <person name="Felis G.E."/>
            <person name="de Vos W.M."/>
            <person name="Barrangou R."/>
            <person name="Klaenhammer T.R."/>
            <person name="Caufield P.W."/>
            <person name="Cui Y."/>
            <person name="Zhang H."/>
            <person name="O'Toole P.W."/>
        </authorList>
    </citation>
    <scope>NUCLEOTIDE SEQUENCE [LARGE SCALE GENOMIC DNA]</scope>
    <source>
        <strain evidence="2 3">DSM 22697</strain>
    </source>
</reference>
<comment type="caution">
    <text evidence="2">The sequence shown here is derived from an EMBL/GenBank/DDBJ whole genome shotgun (WGS) entry which is preliminary data.</text>
</comment>
<proteinExistence type="predicted"/>
<evidence type="ECO:0000256" key="1">
    <source>
        <dbReference type="SAM" id="Phobius"/>
    </source>
</evidence>
<evidence type="ECO:0000313" key="2">
    <source>
        <dbReference type="EMBL" id="KRN25097.1"/>
    </source>
</evidence>
<name>A0A0R2F9U5_9LACO</name>
<dbReference type="Pfam" id="PF06612">
    <property type="entry name" value="DUF1146"/>
    <property type="match status" value="1"/>
</dbReference>
<dbReference type="PATRIC" id="fig|1423730.4.peg.1064"/>
<feature type="transmembrane region" description="Helical" evidence="1">
    <location>
        <begin position="12"/>
        <end position="33"/>
    </location>
</feature>
<keyword evidence="1" id="KW-0472">Membrane</keyword>